<protein>
    <recommendedName>
        <fullName evidence="4">Dihydroxy-acid dehydratase</fullName>
    </recommendedName>
</protein>
<dbReference type="EMBL" id="BBTG02000001">
    <property type="protein sequence ID" value="GAO17071.1"/>
    <property type="molecule type" value="Genomic_DNA"/>
</dbReference>
<gene>
    <name evidence="2" type="ORF">UVI_02003430</name>
</gene>
<dbReference type="InterPro" id="IPR037237">
    <property type="entry name" value="IlvD/EDD_N"/>
</dbReference>
<organism evidence="2 3">
    <name type="scientific">Ustilaginoidea virens</name>
    <name type="common">Rice false smut fungus</name>
    <name type="synonym">Villosiclava virens</name>
    <dbReference type="NCBI Taxonomy" id="1159556"/>
    <lineage>
        <taxon>Eukaryota</taxon>
        <taxon>Fungi</taxon>
        <taxon>Dikarya</taxon>
        <taxon>Ascomycota</taxon>
        <taxon>Pezizomycotina</taxon>
        <taxon>Sordariomycetes</taxon>
        <taxon>Hypocreomycetidae</taxon>
        <taxon>Hypocreales</taxon>
        <taxon>Clavicipitaceae</taxon>
        <taxon>Ustilaginoidea</taxon>
    </lineage>
</organism>
<evidence type="ECO:0008006" key="4">
    <source>
        <dbReference type="Google" id="ProtNLM"/>
    </source>
</evidence>
<dbReference type="SUPFAM" id="SSF143975">
    <property type="entry name" value="IlvD/EDD N-terminal domain-like"/>
    <property type="match status" value="1"/>
</dbReference>
<evidence type="ECO:0000313" key="2">
    <source>
        <dbReference type="EMBL" id="GAO17071.1"/>
    </source>
</evidence>
<comment type="caution">
    <text evidence="2">The sequence shown here is derived from an EMBL/GenBank/DDBJ whole genome shotgun (WGS) entry which is preliminary data.</text>
</comment>
<dbReference type="AlphaFoldDB" id="A0A1B5L130"/>
<reference evidence="3" key="1">
    <citation type="journal article" date="2016" name="Genome Announc.">
        <title>Genome sequence of Ustilaginoidea virens IPU010, a rice pathogenic fungus causing false smut.</title>
        <authorList>
            <person name="Kumagai T."/>
            <person name="Ishii T."/>
            <person name="Terai G."/>
            <person name="Umemura M."/>
            <person name="Machida M."/>
            <person name="Asai K."/>
        </authorList>
    </citation>
    <scope>NUCLEOTIDE SEQUENCE [LARGE SCALE GENOMIC DNA]</scope>
    <source>
        <strain evidence="3">IPU010</strain>
    </source>
</reference>
<feature type="region of interest" description="Disordered" evidence="1">
    <location>
        <begin position="1"/>
        <end position="25"/>
    </location>
</feature>
<dbReference type="Proteomes" id="UP000054053">
    <property type="component" value="Unassembled WGS sequence"/>
</dbReference>
<evidence type="ECO:0000256" key="1">
    <source>
        <dbReference type="SAM" id="MobiDB-lite"/>
    </source>
</evidence>
<evidence type="ECO:0000313" key="3">
    <source>
        <dbReference type="Proteomes" id="UP000054053"/>
    </source>
</evidence>
<sequence length="88" mass="9424">MADLEKDASTATVPVPGPDAKSSPDYIQFDCLPPGGPLNRWSAVLTREHDFPGAQAMLYGAGVPNEQLMKNAPQVGIATVWWEGNPCK</sequence>
<accession>A0A1B5L130</accession>
<proteinExistence type="predicted"/>
<name>A0A1B5L130_USTVR</name>